<organism evidence="6 7">
    <name type="scientific">Acidisarcina polymorpha</name>
    <dbReference type="NCBI Taxonomy" id="2211140"/>
    <lineage>
        <taxon>Bacteria</taxon>
        <taxon>Pseudomonadati</taxon>
        <taxon>Acidobacteriota</taxon>
        <taxon>Terriglobia</taxon>
        <taxon>Terriglobales</taxon>
        <taxon>Acidobacteriaceae</taxon>
        <taxon>Acidisarcina</taxon>
    </lineage>
</organism>
<dbReference type="SMART" id="SM00342">
    <property type="entry name" value="HTH_ARAC"/>
    <property type="match status" value="1"/>
</dbReference>
<evidence type="ECO:0000256" key="2">
    <source>
        <dbReference type="ARBA" id="ARBA00023125"/>
    </source>
</evidence>
<keyword evidence="1" id="KW-0805">Transcription regulation</keyword>
<dbReference type="PROSITE" id="PS01124">
    <property type="entry name" value="HTH_ARAC_FAMILY_2"/>
    <property type="match status" value="1"/>
</dbReference>
<dbReference type="Gene3D" id="1.10.10.60">
    <property type="entry name" value="Homeodomain-like"/>
    <property type="match status" value="2"/>
</dbReference>
<reference evidence="6 7" key="1">
    <citation type="journal article" date="2018" name="Front. Microbiol.">
        <title>Hydrolytic Capabilities as a Key to Environmental Success: Chitinolytic and Cellulolytic Acidobacteria From Acidic Sub-arctic Soils and Boreal Peatlands.</title>
        <authorList>
            <person name="Belova S.E."/>
            <person name="Ravin N.V."/>
            <person name="Pankratov T.A."/>
            <person name="Rakitin A.L."/>
            <person name="Ivanova A.A."/>
            <person name="Beletsky A.V."/>
            <person name="Mardanov A.V."/>
            <person name="Sinninghe Damste J.S."/>
            <person name="Dedysh S.N."/>
        </authorList>
    </citation>
    <scope>NUCLEOTIDE SEQUENCE [LARGE SCALE GENOMIC DNA]</scope>
    <source>
        <strain evidence="6 7">SBC82</strain>
    </source>
</reference>
<dbReference type="InterPro" id="IPR009057">
    <property type="entry name" value="Homeodomain-like_sf"/>
</dbReference>
<name>A0A2Z5G4H3_9BACT</name>
<gene>
    <name evidence="6" type="ORF">ACPOL_4364</name>
</gene>
<evidence type="ECO:0000256" key="1">
    <source>
        <dbReference type="ARBA" id="ARBA00023015"/>
    </source>
</evidence>
<dbReference type="GO" id="GO:0043565">
    <property type="term" value="F:sequence-specific DNA binding"/>
    <property type="evidence" value="ECO:0007669"/>
    <property type="project" value="InterPro"/>
</dbReference>
<evidence type="ECO:0000259" key="5">
    <source>
        <dbReference type="PROSITE" id="PS01124"/>
    </source>
</evidence>
<dbReference type="InterPro" id="IPR020449">
    <property type="entry name" value="Tscrpt_reg_AraC-type_HTH"/>
</dbReference>
<accession>A0A2Z5G4H3</accession>
<dbReference type="PRINTS" id="PR00032">
    <property type="entry name" value="HTHARAC"/>
</dbReference>
<dbReference type="PROSITE" id="PS00041">
    <property type="entry name" value="HTH_ARAC_FAMILY_1"/>
    <property type="match status" value="1"/>
</dbReference>
<evidence type="ECO:0000313" key="6">
    <source>
        <dbReference type="EMBL" id="AXC13637.1"/>
    </source>
</evidence>
<evidence type="ECO:0000256" key="3">
    <source>
        <dbReference type="ARBA" id="ARBA00023163"/>
    </source>
</evidence>
<feature type="region of interest" description="Disordered" evidence="4">
    <location>
        <begin position="1"/>
        <end position="23"/>
    </location>
</feature>
<sequence length="326" mass="36143">MLDSGADQGGRRPKRMNSLADDVRGKCDAGHSKELLTSESAGWKSLYLRSRVKAYSPEPFPIDAFANPSMILVLERSFRISHFSEGRWRKIDYTRGTGMLTPAGCPRLVRHDFVGKALNLLLLVVPQETVDVVAQEVQNPRTLIGGSLSDCPFFDDPVVGNLAFSAMSALQNGAPDFYAQAAAQWISAHLLLGATKGFEWRQSLAKERISDYRLVRVLEYIEAHLSESLNLSVLSKEAGISPFHFATLFRKAVGATPHRHVQHLRMEAAKRMLAETDKAVLDIALTCGFGTASQFAAAFRRKFSQSPTEYRSSHYSLRIGPEKSKD</sequence>
<dbReference type="AlphaFoldDB" id="A0A2Z5G4H3"/>
<evidence type="ECO:0000313" key="7">
    <source>
        <dbReference type="Proteomes" id="UP000253606"/>
    </source>
</evidence>
<dbReference type="OrthoDB" id="121508at2"/>
<dbReference type="InterPro" id="IPR018062">
    <property type="entry name" value="HTH_AraC-typ_CS"/>
</dbReference>
<dbReference type="EMBL" id="CP030840">
    <property type="protein sequence ID" value="AXC13637.1"/>
    <property type="molecule type" value="Genomic_DNA"/>
</dbReference>
<protein>
    <submittedName>
        <fullName evidence="6">Transcriptional regulator, AraC family</fullName>
    </submittedName>
</protein>
<dbReference type="InterPro" id="IPR018060">
    <property type="entry name" value="HTH_AraC"/>
</dbReference>
<feature type="domain" description="HTH araC/xylS-type" evidence="5">
    <location>
        <begin position="215"/>
        <end position="313"/>
    </location>
</feature>
<keyword evidence="2" id="KW-0238">DNA-binding</keyword>
<dbReference type="Proteomes" id="UP000253606">
    <property type="component" value="Chromosome"/>
</dbReference>
<dbReference type="InterPro" id="IPR050204">
    <property type="entry name" value="AraC_XylS_family_regulators"/>
</dbReference>
<dbReference type="GO" id="GO:0003700">
    <property type="term" value="F:DNA-binding transcription factor activity"/>
    <property type="evidence" value="ECO:0007669"/>
    <property type="project" value="InterPro"/>
</dbReference>
<dbReference type="PANTHER" id="PTHR46796">
    <property type="entry name" value="HTH-TYPE TRANSCRIPTIONAL ACTIVATOR RHAS-RELATED"/>
    <property type="match status" value="1"/>
</dbReference>
<keyword evidence="3" id="KW-0804">Transcription</keyword>
<proteinExistence type="predicted"/>
<evidence type="ECO:0000256" key="4">
    <source>
        <dbReference type="SAM" id="MobiDB-lite"/>
    </source>
</evidence>
<dbReference type="KEGG" id="abas:ACPOL_4364"/>
<dbReference type="SUPFAM" id="SSF46689">
    <property type="entry name" value="Homeodomain-like"/>
    <property type="match status" value="2"/>
</dbReference>
<dbReference type="PANTHER" id="PTHR46796:SF6">
    <property type="entry name" value="ARAC SUBFAMILY"/>
    <property type="match status" value="1"/>
</dbReference>
<dbReference type="Pfam" id="PF12833">
    <property type="entry name" value="HTH_18"/>
    <property type="match status" value="1"/>
</dbReference>
<keyword evidence="7" id="KW-1185">Reference proteome</keyword>